<protein>
    <recommendedName>
        <fullName evidence="3">Plastid-encoded RNA polymerase subunit alpha</fullName>
    </recommendedName>
</protein>
<evidence type="ECO:0000256" key="3">
    <source>
        <dbReference type="ARBA" id="ARBA00031776"/>
    </source>
</evidence>
<dbReference type="Gene3D" id="3.30.1360.10">
    <property type="entry name" value="RNA polymerase, RBP11-like subunit"/>
    <property type="match status" value="2"/>
</dbReference>
<dbReference type="InterPro" id="IPR011263">
    <property type="entry name" value="DNA-dir_RNA_pol_RpoA/D/Rpb3"/>
</dbReference>
<keyword evidence="6" id="KW-0934">Plastid</keyword>
<dbReference type="GO" id="GO:0046983">
    <property type="term" value="F:protein dimerization activity"/>
    <property type="evidence" value="ECO:0007669"/>
    <property type="project" value="InterPro"/>
</dbReference>
<evidence type="ECO:0000256" key="1">
    <source>
        <dbReference type="ARBA" id="ARBA00022478"/>
    </source>
</evidence>
<dbReference type="InterPro" id="IPR036603">
    <property type="entry name" value="RBP11-like"/>
</dbReference>
<dbReference type="InterPro" id="IPR011262">
    <property type="entry name" value="DNA-dir_RNA_pol_insert"/>
</dbReference>
<dbReference type="RefSeq" id="YP_009184693.1">
    <property type="nucleotide sequence ID" value="NC_028580.1"/>
</dbReference>
<dbReference type="AlphaFoldDB" id="A0A0S2LNS1"/>
<dbReference type="InterPro" id="IPR036643">
    <property type="entry name" value="RNApol_insert_sf"/>
</dbReference>
<name>A0A0S2LNS1_9CHLO</name>
<accession>A0A0S2LNS1</accession>
<evidence type="ECO:0000256" key="2">
    <source>
        <dbReference type="ARBA" id="ARBA00023163"/>
    </source>
</evidence>
<gene>
    <name evidence="6" type="primary">rpoA</name>
</gene>
<dbReference type="SUPFAM" id="SSF56553">
    <property type="entry name" value="Insert subdomain of RNA polymerase alpha subunit"/>
    <property type="match status" value="1"/>
</dbReference>
<keyword evidence="6" id="KW-0150">Chloroplast</keyword>
<dbReference type="SMART" id="SM00662">
    <property type="entry name" value="RPOLD"/>
    <property type="match status" value="1"/>
</dbReference>
<dbReference type="GO" id="GO:0003899">
    <property type="term" value="F:DNA-directed RNA polymerase activity"/>
    <property type="evidence" value="ECO:0007669"/>
    <property type="project" value="InterPro"/>
</dbReference>
<evidence type="ECO:0000256" key="4">
    <source>
        <dbReference type="SAM" id="MobiDB-lite"/>
    </source>
</evidence>
<dbReference type="Gene3D" id="2.170.120.12">
    <property type="entry name" value="DNA-directed RNA polymerase, insert domain"/>
    <property type="match status" value="1"/>
</dbReference>
<keyword evidence="1" id="KW-0240">DNA-directed RNA polymerase</keyword>
<reference evidence="6" key="1">
    <citation type="journal article" date="2015" name="BMC Evol. Biol.">
        <title>Chloroplast phylogenomic analysis of chlorophyte green algae identifies a novel lineage sister to the Sphaeropleales (Chlorophyceae).</title>
        <authorList>
            <person name="Lemieux C."/>
            <person name="Vincent A.T."/>
            <person name="Labarre A."/>
            <person name="Otis C."/>
            <person name="Turmel M."/>
        </authorList>
    </citation>
    <scope>NUCLEOTIDE SEQUENCE</scope>
</reference>
<dbReference type="Pfam" id="PF01193">
    <property type="entry name" value="RNA_pol_L"/>
    <property type="match status" value="1"/>
</dbReference>
<dbReference type="CDD" id="cd06928">
    <property type="entry name" value="RNAP_alpha_NTD"/>
    <property type="match status" value="1"/>
</dbReference>
<geneLocation type="chloroplast" evidence="6"/>
<dbReference type="GO" id="GO:0000428">
    <property type="term" value="C:DNA-directed RNA polymerase complex"/>
    <property type="evidence" value="ECO:0007669"/>
    <property type="project" value="UniProtKB-KW"/>
</dbReference>
<dbReference type="SUPFAM" id="SSF55257">
    <property type="entry name" value="RBP11-like subunits of RNA polymerase"/>
    <property type="match status" value="1"/>
</dbReference>
<dbReference type="GeneID" id="26378344"/>
<proteinExistence type="predicted"/>
<organism evidence="6">
    <name type="scientific">Oogamochlamys gigantea</name>
    <dbReference type="NCBI Taxonomy" id="158507"/>
    <lineage>
        <taxon>Eukaryota</taxon>
        <taxon>Viridiplantae</taxon>
        <taxon>Chlorophyta</taxon>
        <taxon>core chlorophytes</taxon>
        <taxon>Chlorophyceae</taxon>
        <taxon>CS clade</taxon>
        <taxon>Chlamydomonadales</taxon>
        <taxon>Chlamydomonadaceae</taxon>
        <taxon>Oogamochlamys</taxon>
    </lineage>
</organism>
<sequence>MFVQEPFFIGCKKLRIETNTCFYGCFYLGPFDPGQSITIANALRRTLLSELRGIAITSVEIDGAFHEYSILPGIQDSVLDILLNLKEVVLKLNRNSVPFFNIFNTQVGYLRARGPGIVRAADLKIPPYLQCVNPEQYIATLSEDGVLNMKFFINEGKNYHLQTPAKSAHFTNVISNPLLIDAIFMPVLKVSYIIESNEQANDFLTPFHKFESESIDDGVINDNKIMHLQRDIKNVESNLVVLPVFFAQTKSEVAARAKPKKKRAEQPSSLVGFPSQSPTKNLKGLKKTVKLVPCVPLLESFGQPIGTTELFPEGNKKRYEKIYGQCKSKILQSKRSGLSMETGATRRKKKSVILKGVTFQTNGRLGQSELNNLKQSVVSKSKTGFRINYVKTAQSKIDLKHNILLEIWTNGSLHPREALYYAIKNLLLVFSKLKRIKFFGSVYKSEKNYKKFLELFVKKWKNQATKIAVRRAFSFPCTK</sequence>
<dbReference type="GO" id="GO:0006351">
    <property type="term" value="P:DNA-templated transcription"/>
    <property type="evidence" value="ECO:0007669"/>
    <property type="project" value="InterPro"/>
</dbReference>
<dbReference type="EMBL" id="KT625412">
    <property type="protein sequence ID" value="ALO62808.1"/>
    <property type="molecule type" value="Genomic_DNA"/>
</dbReference>
<feature type="compositionally biased region" description="Polar residues" evidence="4">
    <location>
        <begin position="266"/>
        <end position="277"/>
    </location>
</feature>
<feature type="region of interest" description="Disordered" evidence="4">
    <location>
        <begin position="256"/>
        <end position="277"/>
    </location>
</feature>
<evidence type="ECO:0000313" key="6">
    <source>
        <dbReference type="EMBL" id="ALO62808.1"/>
    </source>
</evidence>
<evidence type="ECO:0000259" key="5">
    <source>
        <dbReference type="SMART" id="SM00662"/>
    </source>
</evidence>
<keyword evidence="2" id="KW-0804">Transcription</keyword>
<feature type="domain" description="DNA-directed RNA polymerase RpoA/D/Rpb3-type" evidence="5">
    <location>
        <begin position="23"/>
        <end position="206"/>
    </location>
</feature>
<dbReference type="Pfam" id="PF01000">
    <property type="entry name" value="RNA_pol_A_bac"/>
    <property type="match status" value="1"/>
</dbReference>